<dbReference type="Proteomes" id="UP000694892">
    <property type="component" value="Chromosome 6S"/>
</dbReference>
<dbReference type="AlphaFoldDB" id="A0A974CI90"/>
<dbReference type="EMBL" id="CM004477">
    <property type="protein sequence ID" value="OCT73919.1"/>
    <property type="molecule type" value="Genomic_DNA"/>
</dbReference>
<gene>
    <name evidence="1" type="ORF">XELAEV_18032882mg</name>
</gene>
<proteinExistence type="predicted"/>
<organism evidence="1 2">
    <name type="scientific">Xenopus laevis</name>
    <name type="common">African clawed frog</name>
    <dbReference type="NCBI Taxonomy" id="8355"/>
    <lineage>
        <taxon>Eukaryota</taxon>
        <taxon>Metazoa</taxon>
        <taxon>Chordata</taxon>
        <taxon>Craniata</taxon>
        <taxon>Vertebrata</taxon>
        <taxon>Euteleostomi</taxon>
        <taxon>Amphibia</taxon>
        <taxon>Batrachia</taxon>
        <taxon>Anura</taxon>
        <taxon>Pipoidea</taxon>
        <taxon>Pipidae</taxon>
        <taxon>Xenopodinae</taxon>
        <taxon>Xenopus</taxon>
        <taxon>Xenopus</taxon>
    </lineage>
</organism>
<protein>
    <submittedName>
        <fullName evidence="1">Uncharacterized protein</fullName>
    </submittedName>
</protein>
<accession>A0A974CI90</accession>
<name>A0A974CI90_XENLA</name>
<evidence type="ECO:0000313" key="1">
    <source>
        <dbReference type="EMBL" id="OCT73919.1"/>
    </source>
</evidence>
<sequence length="79" mass="9215">MGSPYSRWSYFSSYDFYMVSPAELWPSALGFTIDISWAPYEEYRSKYPEERILYNNSLILGIRDVHPVAAVDLQLPTSR</sequence>
<evidence type="ECO:0000313" key="2">
    <source>
        <dbReference type="Proteomes" id="UP000694892"/>
    </source>
</evidence>
<reference evidence="2" key="1">
    <citation type="journal article" date="2016" name="Nature">
        <title>Genome evolution in the allotetraploid frog Xenopus laevis.</title>
        <authorList>
            <person name="Session A.M."/>
            <person name="Uno Y."/>
            <person name="Kwon T."/>
            <person name="Chapman J.A."/>
            <person name="Toyoda A."/>
            <person name="Takahashi S."/>
            <person name="Fukui A."/>
            <person name="Hikosaka A."/>
            <person name="Suzuki A."/>
            <person name="Kondo M."/>
            <person name="van Heeringen S.J."/>
            <person name="Quigley I."/>
            <person name="Heinz S."/>
            <person name="Ogino H."/>
            <person name="Ochi H."/>
            <person name="Hellsten U."/>
            <person name="Lyons J.B."/>
            <person name="Simakov O."/>
            <person name="Putnam N."/>
            <person name="Stites J."/>
            <person name="Kuroki Y."/>
            <person name="Tanaka T."/>
            <person name="Michiue T."/>
            <person name="Watanabe M."/>
            <person name="Bogdanovic O."/>
            <person name="Lister R."/>
            <person name="Georgiou G."/>
            <person name="Paranjpe S.S."/>
            <person name="van Kruijsbergen I."/>
            <person name="Shu S."/>
            <person name="Carlson J."/>
            <person name="Kinoshita T."/>
            <person name="Ohta Y."/>
            <person name="Mawaribuchi S."/>
            <person name="Jenkins J."/>
            <person name="Grimwood J."/>
            <person name="Schmutz J."/>
            <person name="Mitros T."/>
            <person name="Mozaffari S.V."/>
            <person name="Suzuki Y."/>
            <person name="Haramoto Y."/>
            <person name="Yamamoto T.S."/>
            <person name="Takagi C."/>
            <person name="Heald R."/>
            <person name="Miller K."/>
            <person name="Haudenschild C."/>
            <person name="Kitzman J."/>
            <person name="Nakayama T."/>
            <person name="Izutsu Y."/>
            <person name="Robert J."/>
            <person name="Fortriede J."/>
            <person name="Burns K."/>
            <person name="Lotay V."/>
            <person name="Karimi K."/>
            <person name="Yasuoka Y."/>
            <person name="Dichmann D.S."/>
            <person name="Flajnik M.F."/>
            <person name="Houston D.W."/>
            <person name="Shendure J."/>
            <person name="DuPasquier L."/>
            <person name="Vize P.D."/>
            <person name="Zorn A.M."/>
            <person name="Ito M."/>
            <person name="Marcotte E.M."/>
            <person name="Wallingford J.B."/>
            <person name="Ito Y."/>
            <person name="Asashima M."/>
            <person name="Ueno N."/>
            <person name="Matsuda Y."/>
            <person name="Veenstra G.J."/>
            <person name="Fujiyama A."/>
            <person name="Harland R.M."/>
            <person name="Taira M."/>
            <person name="Rokhsar D.S."/>
        </authorList>
    </citation>
    <scope>NUCLEOTIDE SEQUENCE [LARGE SCALE GENOMIC DNA]</scope>
    <source>
        <strain evidence="2">J</strain>
    </source>
</reference>